<proteinExistence type="predicted"/>
<reference evidence="1" key="1">
    <citation type="submission" date="2022-04" db="EMBL/GenBank/DDBJ databases">
        <title>Chromosome-scale genome assembly of Holotrichia oblita Faldermann.</title>
        <authorList>
            <person name="Rongchong L."/>
        </authorList>
    </citation>
    <scope>NUCLEOTIDE SEQUENCE</scope>
    <source>
        <strain evidence="1">81SQS9</strain>
    </source>
</reference>
<evidence type="ECO:0000313" key="1">
    <source>
        <dbReference type="EMBL" id="KAI4454375.1"/>
    </source>
</evidence>
<accession>A0ACB9SGQ6</accession>
<organism evidence="1 2">
    <name type="scientific">Holotrichia oblita</name>
    <name type="common">Chafer beetle</name>
    <dbReference type="NCBI Taxonomy" id="644536"/>
    <lineage>
        <taxon>Eukaryota</taxon>
        <taxon>Metazoa</taxon>
        <taxon>Ecdysozoa</taxon>
        <taxon>Arthropoda</taxon>
        <taxon>Hexapoda</taxon>
        <taxon>Insecta</taxon>
        <taxon>Pterygota</taxon>
        <taxon>Neoptera</taxon>
        <taxon>Endopterygota</taxon>
        <taxon>Coleoptera</taxon>
        <taxon>Polyphaga</taxon>
        <taxon>Scarabaeiformia</taxon>
        <taxon>Scarabaeidae</taxon>
        <taxon>Melolonthinae</taxon>
        <taxon>Holotrichia</taxon>
    </lineage>
</organism>
<protein>
    <submittedName>
        <fullName evidence="1">Uncharacterized protein</fullName>
    </submittedName>
</protein>
<evidence type="ECO:0000313" key="2">
    <source>
        <dbReference type="Proteomes" id="UP001056778"/>
    </source>
</evidence>
<keyword evidence="2" id="KW-1185">Reference proteome</keyword>
<comment type="caution">
    <text evidence="1">The sequence shown here is derived from an EMBL/GenBank/DDBJ whole genome shotgun (WGS) entry which is preliminary data.</text>
</comment>
<gene>
    <name evidence="1" type="ORF">MML48_9g00011246</name>
</gene>
<dbReference type="EMBL" id="CM043023">
    <property type="protein sequence ID" value="KAI4454375.1"/>
    <property type="molecule type" value="Genomic_DNA"/>
</dbReference>
<dbReference type="Proteomes" id="UP001056778">
    <property type="component" value="Chromosome 9"/>
</dbReference>
<name>A0ACB9SGQ6_HOLOL</name>
<sequence length="133" mass="15460">MNFKIREDHLLTLADFMESHPEFATGRLFSANPREKFKKLWGDLTMQLNSLGFGERPTEKWQKTWTDYKSNLKKRASEIKRAQSMAGGGPECEKKLLDIKTRILNIFGETFVKGCGVEEKWVSVMVVIKIYFH</sequence>